<dbReference type="OrthoDB" id="9773828at2"/>
<dbReference type="GO" id="GO:0051536">
    <property type="term" value="F:iron-sulfur cluster binding"/>
    <property type="evidence" value="ECO:0007669"/>
    <property type="project" value="UniProtKB-KW"/>
</dbReference>
<accession>A0A1Q9JGY4</accession>
<evidence type="ECO:0000313" key="5">
    <source>
        <dbReference type="EMBL" id="OLR55488.1"/>
    </source>
</evidence>
<dbReference type="RefSeq" id="WP_075712483.1">
    <property type="nucleotide sequence ID" value="NZ_MJIE01000001.1"/>
</dbReference>
<organism evidence="5 6">
    <name type="scientific">Hornefia porci</name>
    <dbReference type="NCBI Taxonomy" id="2652292"/>
    <lineage>
        <taxon>Bacteria</taxon>
        <taxon>Bacillati</taxon>
        <taxon>Bacillota</taxon>
        <taxon>Clostridia</taxon>
        <taxon>Peptostreptococcales</taxon>
        <taxon>Anaerovoracaceae</taxon>
        <taxon>Hornefia</taxon>
    </lineage>
</organism>
<dbReference type="SUPFAM" id="SSF46548">
    <property type="entry name" value="alpha-helical ferredoxin"/>
    <property type="match status" value="1"/>
</dbReference>
<dbReference type="PROSITE" id="PS00198">
    <property type="entry name" value="4FE4S_FER_1"/>
    <property type="match status" value="1"/>
</dbReference>
<dbReference type="Gene3D" id="3.20.20.100">
    <property type="entry name" value="NADP-dependent oxidoreductase domain"/>
    <property type="match status" value="1"/>
</dbReference>
<dbReference type="InterPro" id="IPR017900">
    <property type="entry name" value="4Fe4S_Fe_S_CS"/>
</dbReference>
<dbReference type="EMBL" id="MJIE01000001">
    <property type="protein sequence ID" value="OLR55488.1"/>
    <property type="molecule type" value="Genomic_DNA"/>
</dbReference>
<dbReference type="InterPro" id="IPR020471">
    <property type="entry name" value="AKR"/>
</dbReference>
<dbReference type="STRING" id="1261640.BHK98_05050"/>
<dbReference type="PRINTS" id="PR00069">
    <property type="entry name" value="ALDKETRDTASE"/>
</dbReference>
<name>A0A1Q9JGY4_9FIRM</name>
<proteinExistence type="predicted"/>
<dbReference type="InterPro" id="IPR036812">
    <property type="entry name" value="NAD(P)_OxRdtase_dom_sf"/>
</dbReference>
<dbReference type="Proteomes" id="UP000187404">
    <property type="component" value="Unassembled WGS sequence"/>
</dbReference>
<dbReference type="PANTHER" id="PTHR43312">
    <property type="entry name" value="D-THREO-ALDOSE 1-DEHYDROGENASE"/>
    <property type="match status" value="1"/>
</dbReference>
<protein>
    <submittedName>
        <fullName evidence="5">Aldo/keto reductase</fullName>
    </submittedName>
</protein>
<sequence>MKKISLGKTGITSDKNGFGALPIQRISFEDAERIILKAIEGGITYFDTARFYTDSEQKLGRALAGRRHEVTIATKTMCRTTEEFWTQLNQSLTDLRTDYIDIYQFHNPDFCPRPGDGTGLYEVMLDAKKQGKILHIGITNHRLPVAEEAIDSGLYETLQFPFSYLAAPQDLALAEKCAQNGMGFIAMKALSGGLINRADVAYAFCDQYDYVLPIWGIQKMSELDEFLECGKNPPAYDEEMRAFVASERAQLSGDFCRGCGYCMPCPAGIKINDCARMSLMIRRAPVEIYMNKEYQAEMQKIKGCLHCDSCRQKCPYGLDTPALLEKNLLDYEEVLAGKAL</sequence>
<dbReference type="InterPro" id="IPR053135">
    <property type="entry name" value="AKR2_Oxidoreductase"/>
</dbReference>
<dbReference type="SUPFAM" id="SSF51430">
    <property type="entry name" value="NAD(P)-linked oxidoreductase"/>
    <property type="match status" value="1"/>
</dbReference>
<keyword evidence="2" id="KW-0408">Iron</keyword>
<dbReference type="GO" id="GO:0016491">
    <property type="term" value="F:oxidoreductase activity"/>
    <property type="evidence" value="ECO:0007669"/>
    <property type="project" value="InterPro"/>
</dbReference>
<reference evidence="5 6" key="1">
    <citation type="journal article" date="2016" name="Appl. Environ. Microbiol.">
        <title>Function and Phylogeny of Bacterial Butyryl Coenzyme A:Acetate Transferases and Their Diversity in the Proximal Colon of Swine.</title>
        <authorList>
            <person name="Trachsel J."/>
            <person name="Bayles D.O."/>
            <person name="Looft T."/>
            <person name="Levine U.Y."/>
            <person name="Allen H.K."/>
        </authorList>
    </citation>
    <scope>NUCLEOTIDE SEQUENCE [LARGE SCALE GENOMIC DNA]</scope>
    <source>
        <strain evidence="5 6">68-3-10</strain>
    </source>
</reference>
<evidence type="ECO:0000256" key="3">
    <source>
        <dbReference type="ARBA" id="ARBA00023014"/>
    </source>
</evidence>
<feature type="domain" description="NADP-dependent oxidoreductase" evidence="4">
    <location>
        <begin position="20"/>
        <end position="198"/>
    </location>
</feature>
<evidence type="ECO:0000256" key="2">
    <source>
        <dbReference type="ARBA" id="ARBA00023004"/>
    </source>
</evidence>
<dbReference type="CDD" id="cd19100">
    <property type="entry name" value="AKR_unchar"/>
    <property type="match status" value="1"/>
</dbReference>
<dbReference type="AlphaFoldDB" id="A0A1Q9JGY4"/>
<evidence type="ECO:0000259" key="4">
    <source>
        <dbReference type="Pfam" id="PF00248"/>
    </source>
</evidence>
<dbReference type="Pfam" id="PF13534">
    <property type="entry name" value="Fer4_17"/>
    <property type="match status" value="1"/>
</dbReference>
<comment type="caution">
    <text evidence="5">The sequence shown here is derived from an EMBL/GenBank/DDBJ whole genome shotgun (WGS) entry which is preliminary data.</text>
</comment>
<dbReference type="Pfam" id="PF00248">
    <property type="entry name" value="Aldo_ket_red"/>
    <property type="match status" value="1"/>
</dbReference>
<evidence type="ECO:0000256" key="1">
    <source>
        <dbReference type="ARBA" id="ARBA00022723"/>
    </source>
</evidence>
<dbReference type="InterPro" id="IPR023210">
    <property type="entry name" value="NADP_OxRdtase_dom"/>
</dbReference>
<gene>
    <name evidence="5" type="ORF">BHK98_05050</name>
</gene>
<keyword evidence="3" id="KW-0411">Iron-sulfur</keyword>
<keyword evidence="1" id="KW-0479">Metal-binding</keyword>
<keyword evidence="6" id="KW-1185">Reference proteome</keyword>
<dbReference type="GO" id="GO:0046872">
    <property type="term" value="F:metal ion binding"/>
    <property type="evidence" value="ECO:0007669"/>
    <property type="project" value="UniProtKB-KW"/>
</dbReference>
<dbReference type="PANTHER" id="PTHR43312:SF1">
    <property type="entry name" value="NADP-DEPENDENT OXIDOREDUCTASE DOMAIN-CONTAINING PROTEIN"/>
    <property type="match status" value="1"/>
</dbReference>
<evidence type="ECO:0000313" key="6">
    <source>
        <dbReference type="Proteomes" id="UP000187404"/>
    </source>
</evidence>